<gene>
    <name evidence="2" type="ORF">EAG_01994</name>
</gene>
<accession>E2A2N6</accession>
<dbReference type="InParanoid" id="E2A2N6"/>
<evidence type="ECO:0000256" key="1">
    <source>
        <dbReference type="SAM" id="MobiDB-lite"/>
    </source>
</evidence>
<reference evidence="2 3" key="1">
    <citation type="journal article" date="2010" name="Science">
        <title>Genomic comparison of the ants Camponotus floridanus and Harpegnathos saltator.</title>
        <authorList>
            <person name="Bonasio R."/>
            <person name="Zhang G."/>
            <person name="Ye C."/>
            <person name="Mutti N.S."/>
            <person name="Fang X."/>
            <person name="Qin N."/>
            <person name="Donahue G."/>
            <person name="Yang P."/>
            <person name="Li Q."/>
            <person name="Li C."/>
            <person name="Zhang P."/>
            <person name="Huang Z."/>
            <person name="Berger S.L."/>
            <person name="Reinberg D."/>
            <person name="Wang J."/>
            <person name="Liebig J."/>
        </authorList>
    </citation>
    <scope>NUCLEOTIDE SEQUENCE [LARGE SCALE GENOMIC DNA]</scope>
    <source>
        <strain evidence="3">C129</strain>
    </source>
</reference>
<evidence type="ECO:0000313" key="3">
    <source>
        <dbReference type="Proteomes" id="UP000000311"/>
    </source>
</evidence>
<dbReference type="Proteomes" id="UP000000311">
    <property type="component" value="Unassembled WGS sequence"/>
</dbReference>
<keyword evidence="3" id="KW-1185">Reference proteome</keyword>
<protein>
    <submittedName>
        <fullName evidence="2">Uncharacterized protein</fullName>
    </submittedName>
</protein>
<organism evidence="3">
    <name type="scientific">Camponotus floridanus</name>
    <name type="common">Florida carpenter ant</name>
    <dbReference type="NCBI Taxonomy" id="104421"/>
    <lineage>
        <taxon>Eukaryota</taxon>
        <taxon>Metazoa</taxon>
        <taxon>Ecdysozoa</taxon>
        <taxon>Arthropoda</taxon>
        <taxon>Hexapoda</taxon>
        <taxon>Insecta</taxon>
        <taxon>Pterygota</taxon>
        <taxon>Neoptera</taxon>
        <taxon>Endopterygota</taxon>
        <taxon>Hymenoptera</taxon>
        <taxon>Apocrita</taxon>
        <taxon>Aculeata</taxon>
        <taxon>Formicoidea</taxon>
        <taxon>Formicidae</taxon>
        <taxon>Formicinae</taxon>
        <taxon>Camponotus</taxon>
    </lineage>
</organism>
<name>E2A2N6_CAMFO</name>
<sequence length="183" mass="20047">MLVPCQPWLSDNDAEDEEEEADGSNLTDVCSKNTEHTSTCILALSVALGSHARKKVNMKKDEAPRRILMAFLRMSATHVSVTRRNSQPKEFCLPQFSSDQTASCRAESDEEQKHALDQPRLTVSGNSNDRVSACLHLAPGMIGRSNSCQPVKLREMGHSFLATSKVSPSPPICLSYITAMLNG</sequence>
<proteinExistence type="predicted"/>
<feature type="region of interest" description="Disordered" evidence="1">
    <location>
        <begin position="105"/>
        <end position="124"/>
    </location>
</feature>
<evidence type="ECO:0000313" key="2">
    <source>
        <dbReference type="EMBL" id="EFN72301.1"/>
    </source>
</evidence>
<feature type="region of interest" description="Disordered" evidence="1">
    <location>
        <begin position="1"/>
        <end position="30"/>
    </location>
</feature>
<feature type="compositionally biased region" description="Acidic residues" evidence="1">
    <location>
        <begin position="12"/>
        <end position="22"/>
    </location>
</feature>
<dbReference type="EMBL" id="GL436181">
    <property type="protein sequence ID" value="EFN72301.1"/>
    <property type="molecule type" value="Genomic_DNA"/>
</dbReference>
<dbReference type="AlphaFoldDB" id="E2A2N6"/>